<dbReference type="Pfam" id="PF02902">
    <property type="entry name" value="Peptidase_C48"/>
    <property type="match status" value="1"/>
</dbReference>
<name>A0ABD0LUY1_9CAEN</name>
<dbReference type="Gene3D" id="3.40.395.10">
    <property type="entry name" value="Adenoviral Proteinase, Chain A"/>
    <property type="match status" value="1"/>
</dbReference>
<evidence type="ECO:0000256" key="4">
    <source>
        <dbReference type="ARBA" id="ARBA00022807"/>
    </source>
</evidence>
<reference evidence="6 7" key="1">
    <citation type="journal article" date="2023" name="Sci. Data">
        <title>Genome assembly of the Korean intertidal mud-creeper Batillaria attramentaria.</title>
        <authorList>
            <person name="Patra A.K."/>
            <person name="Ho P.T."/>
            <person name="Jun S."/>
            <person name="Lee S.J."/>
            <person name="Kim Y."/>
            <person name="Won Y.J."/>
        </authorList>
    </citation>
    <scope>NUCLEOTIDE SEQUENCE [LARGE SCALE GENOMIC DNA]</scope>
    <source>
        <strain evidence="6">Wonlab-2016</strain>
    </source>
</reference>
<dbReference type="GO" id="GO:0006508">
    <property type="term" value="P:proteolysis"/>
    <property type="evidence" value="ECO:0007669"/>
    <property type="project" value="UniProtKB-KW"/>
</dbReference>
<evidence type="ECO:0000256" key="1">
    <source>
        <dbReference type="ARBA" id="ARBA00005234"/>
    </source>
</evidence>
<evidence type="ECO:0000256" key="2">
    <source>
        <dbReference type="ARBA" id="ARBA00022670"/>
    </source>
</evidence>
<accession>A0ABD0LUY1</accession>
<feature type="domain" description="Ubiquitin-like protease family profile" evidence="5">
    <location>
        <begin position="14"/>
        <end position="178"/>
    </location>
</feature>
<dbReference type="SUPFAM" id="SSF54001">
    <property type="entry name" value="Cysteine proteinases"/>
    <property type="match status" value="1"/>
</dbReference>
<keyword evidence="7" id="KW-1185">Reference proteome</keyword>
<evidence type="ECO:0000313" key="7">
    <source>
        <dbReference type="Proteomes" id="UP001519460"/>
    </source>
</evidence>
<gene>
    <name evidence="6" type="ORF">BaRGS_00005340</name>
</gene>
<evidence type="ECO:0000313" key="6">
    <source>
        <dbReference type="EMBL" id="KAK7503419.1"/>
    </source>
</evidence>
<keyword evidence="4" id="KW-0788">Thiol protease</keyword>
<evidence type="ECO:0000259" key="5">
    <source>
        <dbReference type="PROSITE" id="PS50600"/>
    </source>
</evidence>
<comment type="similarity">
    <text evidence="1">Belongs to the peptidase C48 family.</text>
</comment>
<dbReference type="InterPro" id="IPR038765">
    <property type="entry name" value="Papain-like_cys_pep_sf"/>
</dbReference>
<keyword evidence="3" id="KW-0378">Hydrolase</keyword>
<organism evidence="6 7">
    <name type="scientific">Batillaria attramentaria</name>
    <dbReference type="NCBI Taxonomy" id="370345"/>
    <lineage>
        <taxon>Eukaryota</taxon>
        <taxon>Metazoa</taxon>
        <taxon>Spiralia</taxon>
        <taxon>Lophotrochozoa</taxon>
        <taxon>Mollusca</taxon>
        <taxon>Gastropoda</taxon>
        <taxon>Caenogastropoda</taxon>
        <taxon>Sorbeoconcha</taxon>
        <taxon>Cerithioidea</taxon>
        <taxon>Batillariidae</taxon>
        <taxon>Batillaria</taxon>
    </lineage>
</organism>
<keyword evidence="2" id="KW-0645">Protease</keyword>
<comment type="caution">
    <text evidence="6">The sequence shown here is derived from an EMBL/GenBank/DDBJ whole genome shotgun (WGS) entry which is preliminary data.</text>
</comment>
<sequence>MAEDDEIVLNFNDSLLRKSDVNLLGGPCWINDNLIAFCFEYFEREQFNHSADRLALLSPSIAQFIKLAAAEDLTVALEPLNLPTKEYVFVPINDNASTNKAGGSHWSLMVFVRSKEEFRYYDSGSSNENKAVARNLMDRLQPYLQASKRGSKFIVMDCPHQNNGYDCGMYVICVAEHLCREFCECYNVQLMDVITETSVQQKRQQLLKLIFDLADQEQPVS</sequence>
<evidence type="ECO:0000256" key="3">
    <source>
        <dbReference type="ARBA" id="ARBA00022801"/>
    </source>
</evidence>
<dbReference type="PANTHER" id="PTHR46468">
    <property type="entry name" value="SENTRIN-SPECIFIC PROTEASE 8"/>
    <property type="match status" value="1"/>
</dbReference>
<dbReference type="GO" id="GO:0008234">
    <property type="term" value="F:cysteine-type peptidase activity"/>
    <property type="evidence" value="ECO:0007669"/>
    <property type="project" value="UniProtKB-KW"/>
</dbReference>
<dbReference type="InterPro" id="IPR003653">
    <property type="entry name" value="Peptidase_C48_C"/>
</dbReference>
<dbReference type="PROSITE" id="PS50600">
    <property type="entry name" value="ULP_PROTEASE"/>
    <property type="match status" value="1"/>
</dbReference>
<dbReference type="AlphaFoldDB" id="A0ABD0LUY1"/>
<dbReference type="PANTHER" id="PTHR46468:SF1">
    <property type="entry name" value="SENTRIN-SPECIFIC PROTEASE 8"/>
    <property type="match status" value="1"/>
</dbReference>
<dbReference type="Proteomes" id="UP001519460">
    <property type="component" value="Unassembled WGS sequence"/>
</dbReference>
<protein>
    <recommendedName>
        <fullName evidence="5">Ubiquitin-like protease family profile domain-containing protein</fullName>
    </recommendedName>
</protein>
<proteinExistence type="inferred from homology"/>
<dbReference type="EMBL" id="JACVVK020000020">
    <property type="protein sequence ID" value="KAK7503419.1"/>
    <property type="molecule type" value="Genomic_DNA"/>
</dbReference>
<dbReference type="InterPro" id="IPR044613">
    <property type="entry name" value="Nep1/2-like"/>
</dbReference>